<gene>
    <name evidence="1" type="ORF">GOMPHAMPRED_001096</name>
</gene>
<organism evidence="1 2">
    <name type="scientific">Gomphillus americanus</name>
    <dbReference type="NCBI Taxonomy" id="1940652"/>
    <lineage>
        <taxon>Eukaryota</taxon>
        <taxon>Fungi</taxon>
        <taxon>Dikarya</taxon>
        <taxon>Ascomycota</taxon>
        <taxon>Pezizomycotina</taxon>
        <taxon>Lecanoromycetes</taxon>
        <taxon>OSLEUM clade</taxon>
        <taxon>Ostropomycetidae</taxon>
        <taxon>Ostropales</taxon>
        <taxon>Graphidaceae</taxon>
        <taxon>Gomphilloideae</taxon>
        <taxon>Gomphillus</taxon>
    </lineage>
</organism>
<dbReference type="Pfam" id="PF00702">
    <property type="entry name" value="Hydrolase"/>
    <property type="match status" value="1"/>
</dbReference>
<reference evidence="1" key="1">
    <citation type="submission" date="2021-03" db="EMBL/GenBank/DDBJ databases">
        <authorList>
            <person name="Tagirdzhanova G."/>
        </authorList>
    </citation>
    <scope>NUCLEOTIDE SEQUENCE</scope>
</reference>
<dbReference type="NCBIfam" id="TIGR01509">
    <property type="entry name" value="HAD-SF-IA-v3"/>
    <property type="match status" value="1"/>
</dbReference>
<dbReference type="InterPro" id="IPR036412">
    <property type="entry name" value="HAD-like_sf"/>
</dbReference>
<dbReference type="OrthoDB" id="1065058at2759"/>
<dbReference type="PANTHER" id="PTHR47438">
    <property type="entry name" value="PHOSPHATE METABOLISM PROTEIN 8-RELATED"/>
    <property type="match status" value="1"/>
</dbReference>
<sequence>MSDLIDRYFETHLSLSAQDANTLHFRYYRDYGLAIEGLVRHHKVDPLEYNRLVDDALPLDEVLRPDPELRNLLQDLDTSKVKPWLLTNAYITHARRIVRLLGVEDCFEGVTYCDYGKLPFVCKPAKAMYEKAELEAKVRPEDRGGGRVYFVDDSFLNCMHAQQYGWTTVHLLEDPIDGEQPMASKYRVNSLLELRKVFPEFFKSTAPSAS</sequence>
<dbReference type="Gene3D" id="1.10.150.450">
    <property type="match status" value="1"/>
</dbReference>
<dbReference type="InterPro" id="IPR023214">
    <property type="entry name" value="HAD_sf"/>
</dbReference>
<dbReference type="PANTHER" id="PTHR47438:SF1">
    <property type="entry name" value="PHOSPHATE METABOLISM PROTEIN 8-RELATED"/>
    <property type="match status" value="1"/>
</dbReference>
<dbReference type="InterPro" id="IPR052791">
    <property type="entry name" value="SSM1_domain"/>
</dbReference>
<dbReference type="NCBIfam" id="TIGR01993">
    <property type="entry name" value="Pyr-5-nucltdase"/>
    <property type="match status" value="1"/>
</dbReference>
<name>A0A8H3F027_9LECA</name>
<protein>
    <recommendedName>
        <fullName evidence="3">Pyrimidine 5-nucleotidase</fullName>
    </recommendedName>
</protein>
<evidence type="ECO:0008006" key="3">
    <source>
        <dbReference type="Google" id="ProtNLM"/>
    </source>
</evidence>
<dbReference type="EMBL" id="CAJPDQ010000011">
    <property type="protein sequence ID" value="CAF9916751.1"/>
    <property type="molecule type" value="Genomic_DNA"/>
</dbReference>
<dbReference type="Gene3D" id="3.40.50.1000">
    <property type="entry name" value="HAD superfamily/HAD-like"/>
    <property type="match status" value="1"/>
</dbReference>
<accession>A0A8H3F027</accession>
<evidence type="ECO:0000313" key="1">
    <source>
        <dbReference type="EMBL" id="CAF9916751.1"/>
    </source>
</evidence>
<dbReference type="Proteomes" id="UP000664169">
    <property type="component" value="Unassembled WGS sequence"/>
</dbReference>
<dbReference type="InterPro" id="IPR006439">
    <property type="entry name" value="HAD-SF_hydro_IA"/>
</dbReference>
<comment type="caution">
    <text evidence="1">The sequence shown here is derived from an EMBL/GenBank/DDBJ whole genome shotgun (WGS) entry which is preliminary data.</text>
</comment>
<keyword evidence="2" id="KW-1185">Reference proteome</keyword>
<evidence type="ECO:0000313" key="2">
    <source>
        <dbReference type="Proteomes" id="UP000664169"/>
    </source>
</evidence>
<dbReference type="GO" id="GO:0008252">
    <property type="term" value="F:nucleotidase activity"/>
    <property type="evidence" value="ECO:0007669"/>
    <property type="project" value="TreeGrafter"/>
</dbReference>
<proteinExistence type="predicted"/>
<dbReference type="InterPro" id="IPR010237">
    <property type="entry name" value="Pyr-5-nucltdase"/>
</dbReference>
<dbReference type="SUPFAM" id="SSF56784">
    <property type="entry name" value="HAD-like"/>
    <property type="match status" value="1"/>
</dbReference>
<dbReference type="GO" id="GO:0009166">
    <property type="term" value="P:nucleotide catabolic process"/>
    <property type="evidence" value="ECO:0007669"/>
    <property type="project" value="TreeGrafter"/>
</dbReference>
<dbReference type="AlphaFoldDB" id="A0A8H3F027"/>
<dbReference type="GO" id="GO:0006206">
    <property type="term" value="P:pyrimidine nucleobase metabolic process"/>
    <property type="evidence" value="ECO:0007669"/>
    <property type="project" value="TreeGrafter"/>
</dbReference>